<accession>A0A8H3GSN1</accession>
<proteinExistence type="predicted"/>
<dbReference type="AlphaFoldDB" id="A0A8H3GSN1"/>
<protein>
    <submittedName>
        <fullName evidence="2">Uncharacterized protein</fullName>
    </submittedName>
</protein>
<sequence length="83" mass="9581">MQYQLEHSKASKARRGSKATPKSAREKGVVDRYVAALLARRYSTYEYRLLDTKGRRMRPYDVSKTSRVWARVLLGVSCALRTD</sequence>
<name>A0A8H3GSN1_9AGAM</name>
<organism evidence="2 3">
    <name type="scientific">Rhizoctonia solani</name>
    <dbReference type="NCBI Taxonomy" id="456999"/>
    <lineage>
        <taxon>Eukaryota</taxon>
        <taxon>Fungi</taxon>
        <taxon>Dikarya</taxon>
        <taxon>Basidiomycota</taxon>
        <taxon>Agaricomycotina</taxon>
        <taxon>Agaricomycetes</taxon>
        <taxon>Cantharellales</taxon>
        <taxon>Ceratobasidiaceae</taxon>
        <taxon>Rhizoctonia</taxon>
    </lineage>
</organism>
<comment type="caution">
    <text evidence="2">The sequence shown here is derived from an EMBL/GenBank/DDBJ whole genome shotgun (WGS) entry which is preliminary data.</text>
</comment>
<evidence type="ECO:0000313" key="2">
    <source>
        <dbReference type="EMBL" id="CAE6464050.1"/>
    </source>
</evidence>
<gene>
    <name evidence="2" type="ORF">RDB_LOCUS54762</name>
</gene>
<reference evidence="2" key="1">
    <citation type="submission" date="2021-01" db="EMBL/GenBank/DDBJ databases">
        <authorList>
            <person name="Kaushik A."/>
        </authorList>
    </citation>
    <scope>NUCLEOTIDE SEQUENCE</scope>
    <source>
        <strain evidence="2">Type strain: AG8-Rh-89/</strain>
    </source>
</reference>
<dbReference type="EMBL" id="CAJMWZ010002846">
    <property type="protein sequence ID" value="CAE6464050.1"/>
    <property type="molecule type" value="Genomic_DNA"/>
</dbReference>
<dbReference type="Proteomes" id="UP000663850">
    <property type="component" value="Unassembled WGS sequence"/>
</dbReference>
<evidence type="ECO:0000256" key="1">
    <source>
        <dbReference type="SAM" id="MobiDB-lite"/>
    </source>
</evidence>
<feature type="region of interest" description="Disordered" evidence="1">
    <location>
        <begin position="1"/>
        <end position="25"/>
    </location>
</feature>
<evidence type="ECO:0000313" key="3">
    <source>
        <dbReference type="Proteomes" id="UP000663850"/>
    </source>
</evidence>